<reference evidence="3 4" key="1">
    <citation type="journal article" date="2019" name="Sci. Rep.">
        <title>A multi-omics analysis of the grapevine pathogen Lasiodiplodia theobromae reveals that temperature affects the expression of virulence- and pathogenicity-related genes.</title>
        <authorList>
            <person name="Felix C."/>
            <person name="Meneses R."/>
            <person name="Goncalves M.F.M."/>
            <person name="Tilleman L."/>
            <person name="Duarte A.S."/>
            <person name="Jorrin-Novo J.V."/>
            <person name="Van de Peer Y."/>
            <person name="Deforce D."/>
            <person name="Van Nieuwerburgh F."/>
            <person name="Esteves A.C."/>
            <person name="Alves A."/>
        </authorList>
    </citation>
    <scope>NUCLEOTIDE SEQUENCE [LARGE SCALE GENOMIC DNA]</scope>
    <source>
        <strain evidence="3 4">LA-SOL3</strain>
    </source>
</reference>
<evidence type="ECO:0000259" key="2">
    <source>
        <dbReference type="Pfam" id="PF12572"/>
    </source>
</evidence>
<dbReference type="PANTHER" id="PTHR46370:SF1">
    <property type="entry name" value="GPALPP MOTIFS-CONTAINING PROTEIN 1"/>
    <property type="match status" value="1"/>
</dbReference>
<feature type="compositionally biased region" description="Basic and acidic residues" evidence="1">
    <location>
        <begin position="210"/>
        <end position="263"/>
    </location>
</feature>
<dbReference type="AlphaFoldDB" id="A0A5N5DIT4"/>
<organism evidence="3 4">
    <name type="scientific">Lasiodiplodia theobromae</name>
    <dbReference type="NCBI Taxonomy" id="45133"/>
    <lineage>
        <taxon>Eukaryota</taxon>
        <taxon>Fungi</taxon>
        <taxon>Dikarya</taxon>
        <taxon>Ascomycota</taxon>
        <taxon>Pezizomycotina</taxon>
        <taxon>Dothideomycetes</taxon>
        <taxon>Dothideomycetes incertae sedis</taxon>
        <taxon>Botryosphaeriales</taxon>
        <taxon>Botryosphaeriaceae</taxon>
        <taxon>Lasiodiplodia</taxon>
    </lineage>
</organism>
<accession>A0A5N5DIT4</accession>
<dbReference type="Pfam" id="PF12572">
    <property type="entry name" value="DUF3752"/>
    <property type="match status" value="1"/>
</dbReference>
<protein>
    <recommendedName>
        <fullName evidence="2">DUF3752 domain-containing protein</fullName>
    </recommendedName>
</protein>
<proteinExistence type="predicted"/>
<evidence type="ECO:0000256" key="1">
    <source>
        <dbReference type="SAM" id="MobiDB-lite"/>
    </source>
</evidence>
<evidence type="ECO:0000313" key="4">
    <source>
        <dbReference type="Proteomes" id="UP000325902"/>
    </source>
</evidence>
<evidence type="ECO:0000313" key="3">
    <source>
        <dbReference type="EMBL" id="KAB2577808.1"/>
    </source>
</evidence>
<gene>
    <name evidence="3" type="ORF">DBV05_g3597</name>
</gene>
<dbReference type="PANTHER" id="PTHR46370">
    <property type="entry name" value="GPALPP MOTIFS-CONTAINING PROTEIN 1"/>
    <property type="match status" value="1"/>
</dbReference>
<feature type="region of interest" description="Disordered" evidence="1">
    <location>
        <begin position="1"/>
        <end position="275"/>
    </location>
</feature>
<name>A0A5N5DIT4_9PEZI</name>
<dbReference type="Proteomes" id="UP000325902">
    <property type="component" value="Unassembled WGS sequence"/>
</dbReference>
<dbReference type="InterPro" id="IPR022226">
    <property type="entry name" value="DUF3752"/>
</dbReference>
<dbReference type="OrthoDB" id="73491at2759"/>
<keyword evidence="4" id="KW-1185">Reference proteome</keyword>
<comment type="caution">
    <text evidence="3">The sequence shown here is derived from an EMBL/GenBank/DDBJ whole genome shotgun (WGS) entry which is preliminary data.</text>
</comment>
<dbReference type="InterPro" id="IPR046331">
    <property type="entry name" value="GPAM1-like"/>
</dbReference>
<feature type="compositionally biased region" description="Acidic residues" evidence="1">
    <location>
        <begin position="83"/>
        <end position="98"/>
    </location>
</feature>
<feature type="domain" description="DUF3752" evidence="2">
    <location>
        <begin position="144"/>
        <end position="291"/>
    </location>
</feature>
<sequence length="296" mass="32146">MPSIGPSLPPHLAKRKRDDDDDDRSSSASSSPGPHQQDGPRPTLSPDSTAAEKRRRVVGPAPPPAPLDEMPASAPGGSNNDGGDGESDEDSSSDDDDFGPALPTAADVAKVSSAKNDDDGWSAVRPQPEQEGKKAQRDEWMMVPPKQDDLAARMDPTKLRARGFQTGKGARAPNHGGGGDLGAWTETPEQKRKRLENEVMGKGNANGSGNDRDARRKTDEETAKRLKRHEEKRKGESLYEKHREKVGEKEDDDPSKRAFDYQKDMASGMRIDGTKRKEMIRKAGDFGSKFSGGSYL</sequence>
<feature type="compositionally biased region" description="Basic and acidic residues" evidence="1">
    <location>
        <begin position="128"/>
        <end position="158"/>
    </location>
</feature>
<dbReference type="EMBL" id="VCHE01000015">
    <property type="protein sequence ID" value="KAB2577808.1"/>
    <property type="molecule type" value="Genomic_DNA"/>
</dbReference>